<dbReference type="PANTHER" id="PTHR46791">
    <property type="entry name" value="EXPRESSED PROTEIN"/>
    <property type="match status" value="1"/>
</dbReference>
<feature type="domain" description="Integrase core" evidence="1">
    <location>
        <begin position="77"/>
        <end position="98"/>
    </location>
</feature>
<evidence type="ECO:0000313" key="2">
    <source>
        <dbReference type="EMBL" id="PIK45226.1"/>
    </source>
</evidence>
<name>A0A2G8KB46_STIJA</name>
<dbReference type="OrthoDB" id="8897654at2759"/>
<dbReference type="Proteomes" id="UP000230750">
    <property type="component" value="Unassembled WGS sequence"/>
</dbReference>
<dbReference type="STRING" id="307972.A0A2G8KB46"/>
<protein>
    <recommendedName>
        <fullName evidence="1">Integrase core domain-containing protein</fullName>
    </recommendedName>
</protein>
<accession>A0A2G8KB46</accession>
<evidence type="ECO:0000313" key="3">
    <source>
        <dbReference type="Proteomes" id="UP000230750"/>
    </source>
</evidence>
<reference evidence="2 3" key="1">
    <citation type="journal article" date="2017" name="PLoS Biol.">
        <title>The sea cucumber genome provides insights into morphological evolution and visceral regeneration.</title>
        <authorList>
            <person name="Zhang X."/>
            <person name="Sun L."/>
            <person name="Yuan J."/>
            <person name="Sun Y."/>
            <person name="Gao Y."/>
            <person name="Zhang L."/>
            <person name="Li S."/>
            <person name="Dai H."/>
            <person name="Hamel J.F."/>
            <person name="Liu C."/>
            <person name="Yu Y."/>
            <person name="Liu S."/>
            <person name="Lin W."/>
            <person name="Guo K."/>
            <person name="Jin S."/>
            <person name="Xu P."/>
            <person name="Storey K.B."/>
            <person name="Huan P."/>
            <person name="Zhang T."/>
            <person name="Zhou Y."/>
            <person name="Zhang J."/>
            <person name="Lin C."/>
            <person name="Li X."/>
            <person name="Xing L."/>
            <person name="Huo D."/>
            <person name="Sun M."/>
            <person name="Wang L."/>
            <person name="Mercier A."/>
            <person name="Li F."/>
            <person name="Yang H."/>
            <person name="Xiang J."/>
        </authorList>
    </citation>
    <scope>NUCLEOTIDE SEQUENCE [LARGE SCALE GENOMIC DNA]</scope>
    <source>
        <strain evidence="2">Shaxun</strain>
        <tissue evidence="2">Muscle</tissue>
    </source>
</reference>
<sequence length="183" mass="20498">MSTVAGSNHSSISDDELDQLLREILRVSPHSGEVVLIGALRGRGIQIQRSRLRQAIRRVDPIGRTLRRSRTIVRRTYSVAGPNELWHLDGNHKLIRWRRFDSDAVSVRGILAEDVLPAQNTNILDPHSNGSSDNEVHVPLNQLSLSEEQVTYVTGVVSHLPQEDHTGRYIAVRRAVHGLSVMQ</sequence>
<dbReference type="InterPro" id="IPR058913">
    <property type="entry name" value="Integrase_dom_put"/>
</dbReference>
<dbReference type="AlphaFoldDB" id="A0A2G8KB46"/>
<proteinExistence type="predicted"/>
<organism evidence="2 3">
    <name type="scientific">Stichopus japonicus</name>
    <name type="common">Sea cucumber</name>
    <dbReference type="NCBI Taxonomy" id="307972"/>
    <lineage>
        <taxon>Eukaryota</taxon>
        <taxon>Metazoa</taxon>
        <taxon>Echinodermata</taxon>
        <taxon>Eleutherozoa</taxon>
        <taxon>Echinozoa</taxon>
        <taxon>Holothuroidea</taxon>
        <taxon>Aspidochirotacea</taxon>
        <taxon>Aspidochirotida</taxon>
        <taxon>Stichopodidae</taxon>
        <taxon>Apostichopus</taxon>
    </lineage>
</organism>
<gene>
    <name evidence="2" type="ORF">BSL78_17924</name>
</gene>
<dbReference type="EMBL" id="MRZV01000726">
    <property type="protein sequence ID" value="PIK45226.1"/>
    <property type="molecule type" value="Genomic_DNA"/>
</dbReference>
<dbReference type="Pfam" id="PF24764">
    <property type="entry name" value="rva_4"/>
    <property type="match status" value="1"/>
</dbReference>
<dbReference type="PANTHER" id="PTHR46791:SF4">
    <property type="match status" value="1"/>
</dbReference>
<comment type="caution">
    <text evidence="2">The sequence shown here is derived from an EMBL/GenBank/DDBJ whole genome shotgun (WGS) entry which is preliminary data.</text>
</comment>
<keyword evidence="3" id="KW-1185">Reference proteome</keyword>
<evidence type="ECO:0000259" key="1">
    <source>
        <dbReference type="Pfam" id="PF24764"/>
    </source>
</evidence>